<organism evidence="4 5">
    <name type="scientific">Caerostris darwini</name>
    <dbReference type="NCBI Taxonomy" id="1538125"/>
    <lineage>
        <taxon>Eukaryota</taxon>
        <taxon>Metazoa</taxon>
        <taxon>Ecdysozoa</taxon>
        <taxon>Arthropoda</taxon>
        <taxon>Chelicerata</taxon>
        <taxon>Arachnida</taxon>
        <taxon>Araneae</taxon>
        <taxon>Araneomorphae</taxon>
        <taxon>Entelegynae</taxon>
        <taxon>Araneoidea</taxon>
        <taxon>Araneidae</taxon>
        <taxon>Caerostris</taxon>
    </lineage>
</organism>
<proteinExistence type="predicted"/>
<dbReference type="SUPFAM" id="SSF52799">
    <property type="entry name" value="(Phosphotyrosine protein) phosphatases II"/>
    <property type="match status" value="3"/>
</dbReference>
<evidence type="ECO:0000259" key="2">
    <source>
        <dbReference type="PROSITE" id="PS50055"/>
    </source>
</evidence>
<dbReference type="SMART" id="SM00194">
    <property type="entry name" value="PTPc"/>
    <property type="match status" value="2"/>
</dbReference>
<dbReference type="PROSITE" id="PS50056">
    <property type="entry name" value="TYR_PHOSPHATASE_2"/>
    <property type="match status" value="2"/>
</dbReference>
<protein>
    <submittedName>
        <fullName evidence="4">Receptor-type tyrosine-protein phosphatase kappa</fullName>
    </submittedName>
</protein>
<feature type="domain" description="Tyrosine-protein phosphatase" evidence="2">
    <location>
        <begin position="19"/>
        <end position="362"/>
    </location>
</feature>
<dbReference type="InterPro" id="IPR003595">
    <property type="entry name" value="Tyr_Pase_cat"/>
</dbReference>
<dbReference type="InterPro" id="IPR000242">
    <property type="entry name" value="PTP_cat"/>
</dbReference>
<feature type="domain" description="Tyrosine-protein phosphatase" evidence="2">
    <location>
        <begin position="394"/>
        <end position="666"/>
    </location>
</feature>
<reference evidence="4 5" key="1">
    <citation type="submission" date="2021-06" db="EMBL/GenBank/DDBJ databases">
        <title>Caerostris darwini draft genome.</title>
        <authorList>
            <person name="Kono N."/>
            <person name="Arakawa K."/>
        </authorList>
    </citation>
    <scope>NUCLEOTIDE SEQUENCE [LARGE SCALE GENOMIC DNA]</scope>
</reference>
<comment type="caution">
    <text evidence="4">The sequence shown here is derived from an EMBL/GenBank/DDBJ whole genome shotgun (WGS) entry which is preliminary data.</text>
</comment>
<feature type="domain" description="Tyrosine specific protein phosphatases" evidence="3">
    <location>
        <begin position="585"/>
        <end position="657"/>
    </location>
</feature>
<dbReference type="GO" id="GO:0048666">
    <property type="term" value="P:neuron development"/>
    <property type="evidence" value="ECO:0007669"/>
    <property type="project" value="UniProtKB-ARBA"/>
</dbReference>
<name>A0AAV4VCY4_9ARAC</name>
<dbReference type="FunFam" id="3.90.190.10:FF:000070">
    <property type="entry name" value="Receptor-type tyrosine-protein phosphatase kappa"/>
    <property type="match status" value="1"/>
</dbReference>
<dbReference type="InterPro" id="IPR016130">
    <property type="entry name" value="Tyr_Pase_AS"/>
</dbReference>
<dbReference type="EMBL" id="BPLQ01012839">
    <property type="protein sequence ID" value="GIY68167.1"/>
    <property type="molecule type" value="Genomic_DNA"/>
</dbReference>
<dbReference type="InterPro" id="IPR050348">
    <property type="entry name" value="Protein-Tyr_Phosphatase"/>
</dbReference>
<keyword evidence="5" id="KW-1185">Reference proteome</keyword>
<gene>
    <name evidence="4" type="primary">PTPRK</name>
    <name evidence="4" type="ORF">CDAR_255681</name>
</gene>
<feature type="region of interest" description="Disordered" evidence="1">
    <location>
        <begin position="1"/>
        <end position="23"/>
    </location>
</feature>
<dbReference type="PROSITE" id="PS50055">
    <property type="entry name" value="TYR_PHOSPHATASE_PTP"/>
    <property type="match status" value="2"/>
</dbReference>
<dbReference type="PROSITE" id="PS00383">
    <property type="entry name" value="TYR_PHOSPHATASE_1"/>
    <property type="match status" value="1"/>
</dbReference>
<dbReference type="GO" id="GO:0004725">
    <property type="term" value="F:protein tyrosine phosphatase activity"/>
    <property type="evidence" value="ECO:0007669"/>
    <property type="project" value="InterPro"/>
</dbReference>
<evidence type="ECO:0000313" key="5">
    <source>
        <dbReference type="Proteomes" id="UP001054837"/>
    </source>
</evidence>
<evidence type="ECO:0000259" key="3">
    <source>
        <dbReference type="PROSITE" id="PS50056"/>
    </source>
</evidence>
<dbReference type="Pfam" id="PF00102">
    <property type="entry name" value="Y_phosphatase"/>
    <property type="match status" value="3"/>
</dbReference>
<evidence type="ECO:0000313" key="4">
    <source>
        <dbReference type="EMBL" id="GIY68167.1"/>
    </source>
</evidence>
<accession>A0AAV4VCY4</accession>
<feature type="domain" description="Tyrosine specific protein phosphatases" evidence="3">
    <location>
        <begin position="280"/>
        <end position="353"/>
    </location>
</feature>
<dbReference type="AlphaFoldDB" id="A0AAV4VCY4"/>
<keyword evidence="4" id="KW-0675">Receptor</keyword>
<dbReference type="InterPro" id="IPR000387">
    <property type="entry name" value="Tyr_Pase_dom"/>
</dbReference>
<sequence length="674" mass="77219">MGCHTEVASKGESHSTRHASKSANEIKNSYKKLVPFDYNRVVLEPLPGVPDSDYINASYIDSILKPNAYIAAQGPNEFTISDFWRMVWEQESYVIVMLTKVLILFGVFPTFKEKSEDSPGKPILKAANVSQRLFQLGCGVVSQESAFPTLKEKSRDSPGKPILRTANVSRRLFQLVCGVMSREKFGTTAGAAYEFSIVIFRGLMTLVFWKGVMCVQYWPTDLDKPEEYGNLEITLLAEEQLANFFIRTVKIRKGAEEREIVQLHYTNWPSHTCPFPSALLEFRRRVQVYMMRYPSTGPVVVHCSDGCGRTGTYLCIEANLESAEEDFAYDVFGYAKKLRGSRRGMIETLEHYKFIYDALEEANICGSTWFPVNALSQQLKYKSMKNPVTRMNEYQREYQKICKNSSKLSIGDCAGGHRPENRDKNRDVSIVPPDNFRPYLTSFQSNDNTDYINAVFVDGYTRSKEYINTEWPLHRTIQDFWSLVYDHDCNTVVVLCNPPPSNTYPPFWPTERDKKKKYGPVFTVELVSSNHYPNIKTWIFKVLKRVVSLTELMAGVKAEPKTTQIFQITCWPLGHKVPTSTNALVELMNMVERWRQRSAYGPVIVLSTNGKSRVGVYCAACVAIEQVIQHGEVDVFQAVKTVRRHRPQLVENMTEYKYCYDLVLHYVLHYLNSL</sequence>
<dbReference type="PRINTS" id="PR00700">
    <property type="entry name" value="PRTYPHPHTASE"/>
</dbReference>
<dbReference type="InterPro" id="IPR029021">
    <property type="entry name" value="Prot-tyrosine_phosphatase-like"/>
</dbReference>
<dbReference type="PANTHER" id="PTHR19134">
    <property type="entry name" value="RECEPTOR-TYPE TYROSINE-PROTEIN PHOSPHATASE"/>
    <property type="match status" value="1"/>
</dbReference>
<dbReference type="SMART" id="SM00404">
    <property type="entry name" value="PTPc_motif"/>
    <property type="match status" value="2"/>
</dbReference>
<dbReference type="PANTHER" id="PTHR19134:SF561">
    <property type="entry name" value="PROTEIN TYROSINE PHOSPHATASE 36E, ISOFORM A"/>
    <property type="match status" value="1"/>
</dbReference>
<dbReference type="Gene3D" id="3.90.190.10">
    <property type="entry name" value="Protein tyrosine phosphatase superfamily"/>
    <property type="match status" value="3"/>
</dbReference>
<dbReference type="Proteomes" id="UP001054837">
    <property type="component" value="Unassembled WGS sequence"/>
</dbReference>
<evidence type="ECO:0000256" key="1">
    <source>
        <dbReference type="SAM" id="MobiDB-lite"/>
    </source>
</evidence>